<feature type="region of interest" description="Disordered" evidence="1">
    <location>
        <begin position="1"/>
        <end position="57"/>
    </location>
</feature>
<protein>
    <submittedName>
        <fullName evidence="2">Uncharacterized protein</fullName>
    </submittedName>
</protein>
<dbReference type="EMBL" id="CADCVF010000052">
    <property type="protein sequence ID" value="CAA9460702.1"/>
    <property type="molecule type" value="Genomic_DNA"/>
</dbReference>
<feature type="compositionally biased region" description="Basic and acidic residues" evidence="1">
    <location>
        <begin position="87"/>
        <end position="109"/>
    </location>
</feature>
<sequence>EVVFENGAAREPGAGGDASGQRVRHVGGDLPGPGPDIPHGPAGGAAGSLPPDGRDHARLHDLHHVLLPARPYLAAQARLLRLPLHPRRPDVLRGDGRPHPNREPPDQRSHRGVAHGGGVHRGVRGAEAALDPPARRPQRLELGRPRLHVPGRLVRIPYAL</sequence>
<reference evidence="2" key="1">
    <citation type="submission" date="2020-02" db="EMBL/GenBank/DDBJ databases">
        <authorList>
            <person name="Meier V. D."/>
        </authorList>
    </citation>
    <scope>NUCLEOTIDE SEQUENCE</scope>
    <source>
        <strain evidence="2">AVDCRST_MAG58</strain>
    </source>
</reference>
<feature type="non-terminal residue" evidence="2">
    <location>
        <position position="1"/>
    </location>
</feature>
<feature type="non-terminal residue" evidence="2">
    <location>
        <position position="160"/>
    </location>
</feature>
<dbReference type="AlphaFoldDB" id="A0A6J4R8U4"/>
<evidence type="ECO:0000256" key="1">
    <source>
        <dbReference type="SAM" id="MobiDB-lite"/>
    </source>
</evidence>
<accession>A0A6J4R8U4</accession>
<name>A0A6J4R8U4_9ACTN</name>
<gene>
    <name evidence="2" type="ORF">AVDCRST_MAG58-2499</name>
</gene>
<feature type="region of interest" description="Disordered" evidence="1">
    <location>
        <begin position="84"/>
        <end position="143"/>
    </location>
</feature>
<proteinExistence type="predicted"/>
<evidence type="ECO:0000313" key="2">
    <source>
        <dbReference type="EMBL" id="CAA9460702.1"/>
    </source>
</evidence>
<organism evidence="2">
    <name type="scientific">uncultured Rubrobacteraceae bacterium</name>
    <dbReference type="NCBI Taxonomy" id="349277"/>
    <lineage>
        <taxon>Bacteria</taxon>
        <taxon>Bacillati</taxon>
        <taxon>Actinomycetota</taxon>
        <taxon>Rubrobacteria</taxon>
        <taxon>Rubrobacterales</taxon>
        <taxon>Rubrobacteraceae</taxon>
        <taxon>environmental samples</taxon>
    </lineage>
</organism>